<organism evidence="1">
    <name type="scientific">marine sediment metagenome</name>
    <dbReference type="NCBI Taxonomy" id="412755"/>
    <lineage>
        <taxon>unclassified sequences</taxon>
        <taxon>metagenomes</taxon>
        <taxon>ecological metagenomes</taxon>
    </lineage>
</organism>
<protein>
    <recommendedName>
        <fullName evidence="2">Leucine-rich repeat domain-containing protein</fullName>
    </recommendedName>
</protein>
<comment type="caution">
    <text evidence="1">The sequence shown here is derived from an EMBL/GenBank/DDBJ whole genome shotgun (WGS) entry which is preliminary data.</text>
</comment>
<accession>A0A0F9EDB6</accession>
<proteinExistence type="predicted"/>
<dbReference type="Gene3D" id="3.80.10.10">
    <property type="entry name" value="Ribonuclease Inhibitor"/>
    <property type="match status" value="1"/>
</dbReference>
<dbReference type="InterPro" id="IPR032675">
    <property type="entry name" value="LRR_dom_sf"/>
</dbReference>
<name>A0A0F9EDB6_9ZZZZ</name>
<sequence>EIEDLASKSIFNSLESLDVSNNKIENFKILNTSHFPDLTSIDF</sequence>
<evidence type="ECO:0000313" key="1">
    <source>
        <dbReference type="EMBL" id="KKL71939.1"/>
    </source>
</evidence>
<dbReference type="InterPro" id="IPR001611">
    <property type="entry name" value="Leu-rich_rpt"/>
</dbReference>
<dbReference type="AlphaFoldDB" id="A0A0F9EDB6"/>
<dbReference type="PROSITE" id="PS51450">
    <property type="entry name" value="LRR"/>
    <property type="match status" value="1"/>
</dbReference>
<gene>
    <name evidence="1" type="ORF">LCGC14_2089860</name>
</gene>
<feature type="non-terminal residue" evidence="1">
    <location>
        <position position="1"/>
    </location>
</feature>
<reference evidence="1" key="1">
    <citation type="journal article" date="2015" name="Nature">
        <title>Complex archaea that bridge the gap between prokaryotes and eukaryotes.</title>
        <authorList>
            <person name="Spang A."/>
            <person name="Saw J.H."/>
            <person name="Jorgensen S.L."/>
            <person name="Zaremba-Niedzwiedzka K."/>
            <person name="Martijn J."/>
            <person name="Lind A.E."/>
            <person name="van Eijk R."/>
            <person name="Schleper C."/>
            <person name="Guy L."/>
            <person name="Ettema T.J."/>
        </authorList>
    </citation>
    <scope>NUCLEOTIDE SEQUENCE</scope>
</reference>
<evidence type="ECO:0008006" key="2">
    <source>
        <dbReference type="Google" id="ProtNLM"/>
    </source>
</evidence>
<dbReference type="EMBL" id="LAZR01025429">
    <property type="protein sequence ID" value="KKL71939.1"/>
    <property type="molecule type" value="Genomic_DNA"/>
</dbReference>